<proteinExistence type="predicted"/>
<sequence length="75" mass="8484">ATFACEFQAVFNENQAWYCDKLPILGIESVYDDAKKANHPSPPRCLYVSANEYTLYDWNPKNTPTPIADLKTVKG</sequence>
<name>A0AAV5SK27_9BILA</name>
<dbReference type="AlphaFoldDB" id="A0AAV5SK27"/>
<gene>
    <name evidence="1" type="ORF">PENTCL1PPCAC_5142</name>
</gene>
<dbReference type="EMBL" id="BTSX01000002">
    <property type="protein sequence ID" value="GMS82967.1"/>
    <property type="molecule type" value="Genomic_DNA"/>
</dbReference>
<organism evidence="1 2">
    <name type="scientific">Pristionchus entomophagus</name>
    <dbReference type="NCBI Taxonomy" id="358040"/>
    <lineage>
        <taxon>Eukaryota</taxon>
        <taxon>Metazoa</taxon>
        <taxon>Ecdysozoa</taxon>
        <taxon>Nematoda</taxon>
        <taxon>Chromadorea</taxon>
        <taxon>Rhabditida</taxon>
        <taxon>Rhabditina</taxon>
        <taxon>Diplogasteromorpha</taxon>
        <taxon>Diplogasteroidea</taxon>
        <taxon>Neodiplogasteridae</taxon>
        <taxon>Pristionchus</taxon>
    </lineage>
</organism>
<feature type="non-terminal residue" evidence="1">
    <location>
        <position position="1"/>
    </location>
</feature>
<protein>
    <submittedName>
        <fullName evidence="1">Uncharacterized protein</fullName>
    </submittedName>
</protein>
<accession>A0AAV5SK27</accession>
<evidence type="ECO:0000313" key="2">
    <source>
        <dbReference type="Proteomes" id="UP001432027"/>
    </source>
</evidence>
<reference evidence="1" key="1">
    <citation type="submission" date="2023-10" db="EMBL/GenBank/DDBJ databases">
        <title>Genome assembly of Pristionchus species.</title>
        <authorList>
            <person name="Yoshida K."/>
            <person name="Sommer R.J."/>
        </authorList>
    </citation>
    <scope>NUCLEOTIDE SEQUENCE</scope>
    <source>
        <strain evidence="1">RS0144</strain>
    </source>
</reference>
<dbReference type="Proteomes" id="UP001432027">
    <property type="component" value="Unassembled WGS sequence"/>
</dbReference>
<comment type="caution">
    <text evidence="1">The sequence shown here is derived from an EMBL/GenBank/DDBJ whole genome shotgun (WGS) entry which is preliminary data.</text>
</comment>
<evidence type="ECO:0000313" key="1">
    <source>
        <dbReference type="EMBL" id="GMS82967.1"/>
    </source>
</evidence>
<keyword evidence="2" id="KW-1185">Reference proteome</keyword>